<feature type="domain" description="DUF4139" evidence="3">
    <location>
        <begin position="211"/>
        <end position="452"/>
    </location>
</feature>
<dbReference type="PANTHER" id="PTHR31005">
    <property type="entry name" value="DUF4139 DOMAIN-CONTAINING PROTEIN"/>
    <property type="match status" value="1"/>
</dbReference>
<feature type="region of interest" description="Disordered" evidence="1">
    <location>
        <begin position="588"/>
        <end position="609"/>
    </location>
</feature>
<keyword evidence="2" id="KW-0732">Signal</keyword>
<dbReference type="InterPro" id="IPR011935">
    <property type="entry name" value="CHP02231"/>
</dbReference>
<dbReference type="EMBL" id="FMAH01000007">
    <property type="protein sequence ID" value="SCB21134.1"/>
    <property type="molecule type" value="Genomic_DNA"/>
</dbReference>
<proteinExistence type="predicted"/>
<keyword evidence="5" id="KW-1185">Reference proteome</keyword>
<dbReference type="Proteomes" id="UP000199435">
    <property type="component" value="Unassembled WGS sequence"/>
</dbReference>
<feature type="signal peptide" evidence="2">
    <location>
        <begin position="1"/>
        <end position="23"/>
    </location>
</feature>
<dbReference type="RefSeq" id="WP_092846221.1">
    <property type="nucleotide sequence ID" value="NZ_FMAH01000007.1"/>
</dbReference>
<evidence type="ECO:0000313" key="4">
    <source>
        <dbReference type="EMBL" id="SCB21134.1"/>
    </source>
</evidence>
<reference evidence="5" key="1">
    <citation type="submission" date="2016-08" db="EMBL/GenBank/DDBJ databases">
        <authorList>
            <person name="Varghese N."/>
            <person name="Submissions Spin"/>
        </authorList>
    </citation>
    <scope>NUCLEOTIDE SEQUENCE [LARGE SCALE GENOMIC DNA]</scope>
    <source>
        <strain evidence="5">HAMBI 2971</strain>
    </source>
</reference>
<accession>A0A1C3V0C8</accession>
<protein>
    <recommendedName>
        <fullName evidence="3">DUF4139 domain-containing protein</fullName>
    </recommendedName>
</protein>
<dbReference type="InterPro" id="IPR037291">
    <property type="entry name" value="DUF4139"/>
</dbReference>
<dbReference type="OrthoDB" id="580912at2"/>
<feature type="chain" id="PRO_5008683713" description="DUF4139 domain-containing protein" evidence="2">
    <location>
        <begin position="24"/>
        <end position="662"/>
    </location>
</feature>
<dbReference type="STRING" id="411945.GA0061102_1007113"/>
<evidence type="ECO:0000313" key="5">
    <source>
        <dbReference type="Proteomes" id="UP000199435"/>
    </source>
</evidence>
<sequence length="662" mass="71568">MTRRFLLSTAAAIAMLSPVPSLAEEGTNSPVKSITLSSGGLAEIRRTALLDGNGEIRIEVPLDQVNDILKSLVVFDPTGTVKDLSLAGPNPLDETFKNLPFTPDDLASLPKLLMSLKGSRVAIGGKNTGAGTILGVETEKRANGEEALLLNLMNDDGQISRYELDSSSLVKFDDPAVRAKIASAIGVVGNNVTDTTRSIAVKIDGKGKRAVDFSYVVAAPVWKTSYRVVVGNEGKARLQAWAVLENATGEDWKDVSLVLTSSSPVTLTQRLHDRYWKNRDELPISVDNVGIPKADSGNGAAFAKMEEPEGAAMEAMKSDGAARRRNMPVAAAVAPSPAMSYAQSATSSEGDISATFKLDDTYDIRNGDTVSVPIVDKEVSAELVSLYRPDRGDSHPISAVSLENSTGVSLPGGILTVYDNKGGYIGDSSLIGLPNGDTRMSSFALDKKVTVETRSDNGVKTVEIKVVDGVLVTKNIMREETVYVVRGAADAERTILIEHPKRDGWEFTSPDLKSESATDYRLKVKIGKGETREVKAVLTRSGGESFQLADLNAVDLAQWSSTSLDPVIKDKLGELSKAKKDEFETRRQLDRAAEEHEALQASQERTRENLKVMPTGSDQQKGYVEKLSEIEKKIDQNEGAQTKMRETLSKFTSRVEDIIKTF</sequence>
<evidence type="ECO:0000259" key="3">
    <source>
        <dbReference type="Pfam" id="PF13598"/>
    </source>
</evidence>
<name>A0A1C3V0C8_9HYPH</name>
<gene>
    <name evidence="4" type="ORF">GA0061102_1007113</name>
</gene>
<evidence type="ECO:0000256" key="2">
    <source>
        <dbReference type="SAM" id="SignalP"/>
    </source>
</evidence>
<evidence type="ECO:0000256" key="1">
    <source>
        <dbReference type="SAM" id="MobiDB-lite"/>
    </source>
</evidence>
<organism evidence="4 5">
    <name type="scientific">Rhizobium miluonense</name>
    <dbReference type="NCBI Taxonomy" id="411945"/>
    <lineage>
        <taxon>Bacteria</taxon>
        <taxon>Pseudomonadati</taxon>
        <taxon>Pseudomonadota</taxon>
        <taxon>Alphaproteobacteria</taxon>
        <taxon>Hyphomicrobiales</taxon>
        <taxon>Rhizobiaceae</taxon>
        <taxon>Rhizobium/Agrobacterium group</taxon>
        <taxon>Rhizobium</taxon>
    </lineage>
</organism>
<dbReference type="AlphaFoldDB" id="A0A1C3V0C8"/>
<dbReference type="PANTHER" id="PTHR31005:SF8">
    <property type="entry name" value="DUF4139 DOMAIN-CONTAINING PROTEIN"/>
    <property type="match status" value="1"/>
</dbReference>
<dbReference type="Pfam" id="PF13598">
    <property type="entry name" value="DUF4139"/>
    <property type="match status" value="1"/>
</dbReference>